<dbReference type="RefSeq" id="XP_017772861.1">
    <property type="nucleotide sequence ID" value="XM_017917372.1"/>
</dbReference>
<keyword evidence="2" id="KW-1185">Reference proteome</keyword>
<dbReference type="Pfam" id="PF10545">
    <property type="entry name" value="MADF_DNA_bdg"/>
    <property type="match status" value="1"/>
</dbReference>
<evidence type="ECO:0000313" key="4">
    <source>
        <dbReference type="RefSeq" id="XP_017772862.1"/>
    </source>
</evidence>
<protein>
    <submittedName>
        <fullName evidence="3 4">Uncharacterized protein LOC108559975 isoform X1</fullName>
    </submittedName>
</protein>
<dbReference type="RefSeq" id="XP_017772862.1">
    <property type="nucleotide sequence ID" value="XM_017917373.1"/>
</dbReference>
<accession>A0ABM1ME62</accession>
<dbReference type="PANTHER" id="PTHR21505">
    <property type="entry name" value="MADF DOMAIN-CONTAINING PROTEIN-RELATED"/>
    <property type="match status" value="1"/>
</dbReference>
<sequence length="231" mass="27035">MKGGMDLRANLMILKDGKWSDPVKRANKWSDEKTIGFVQAYKSFPCLWNFGSEMYKDRDAKESSYNALSEQFELNVQEIKYKIKNLRSTYFQEMKKIKHSRKSNKEYSSKLIWFNEMSFLQKTARSAMTRNEMVFPSNGLLWGTEQKRLDDGVSSEENPKIFIEDEYDVFGKHVSQQLRKMDPCRAMRVEASIQYLLSKERLEELQSSAGQVKIECPDSPFCNTNDDHSRV</sequence>
<reference evidence="3 4" key="1">
    <citation type="submission" date="2025-05" db="UniProtKB">
        <authorList>
            <consortium name="RefSeq"/>
        </authorList>
    </citation>
    <scope>IDENTIFICATION</scope>
    <source>
        <tissue evidence="3 4">Whole Larva</tissue>
    </source>
</reference>
<feature type="domain" description="MADF" evidence="1">
    <location>
        <begin position="36"/>
        <end position="125"/>
    </location>
</feature>
<dbReference type="SMART" id="SM00595">
    <property type="entry name" value="MADF"/>
    <property type="match status" value="1"/>
</dbReference>
<gene>
    <name evidence="3 4" type="primary">LOC108559975</name>
</gene>
<dbReference type="InterPro" id="IPR006578">
    <property type="entry name" value="MADF-dom"/>
</dbReference>
<organism evidence="2 4">
    <name type="scientific">Nicrophorus vespilloides</name>
    <name type="common">Boreal carrion beetle</name>
    <dbReference type="NCBI Taxonomy" id="110193"/>
    <lineage>
        <taxon>Eukaryota</taxon>
        <taxon>Metazoa</taxon>
        <taxon>Ecdysozoa</taxon>
        <taxon>Arthropoda</taxon>
        <taxon>Hexapoda</taxon>
        <taxon>Insecta</taxon>
        <taxon>Pterygota</taxon>
        <taxon>Neoptera</taxon>
        <taxon>Endopterygota</taxon>
        <taxon>Coleoptera</taxon>
        <taxon>Polyphaga</taxon>
        <taxon>Staphyliniformia</taxon>
        <taxon>Silphidae</taxon>
        <taxon>Nicrophorinae</taxon>
        <taxon>Nicrophorus</taxon>
    </lineage>
</organism>
<evidence type="ECO:0000259" key="1">
    <source>
        <dbReference type="PROSITE" id="PS51029"/>
    </source>
</evidence>
<evidence type="ECO:0000313" key="3">
    <source>
        <dbReference type="RefSeq" id="XP_017772861.1"/>
    </source>
</evidence>
<dbReference type="Proteomes" id="UP000695000">
    <property type="component" value="Unplaced"/>
</dbReference>
<dbReference type="PROSITE" id="PS51029">
    <property type="entry name" value="MADF"/>
    <property type="match status" value="1"/>
</dbReference>
<evidence type="ECO:0000313" key="2">
    <source>
        <dbReference type="Proteomes" id="UP000695000"/>
    </source>
</evidence>
<dbReference type="PANTHER" id="PTHR21505:SF8">
    <property type="entry name" value="DPT-YFP REPRESSOR BY OVEREXPRESSION, ISOFORM D-RELATED"/>
    <property type="match status" value="1"/>
</dbReference>
<proteinExistence type="predicted"/>
<name>A0ABM1ME62_NICVS</name>
<dbReference type="GeneID" id="108559975"/>